<accession>A0ABW5RC39</accession>
<evidence type="ECO:0008006" key="3">
    <source>
        <dbReference type="Google" id="ProtNLM"/>
    </source>
</evidence>
<evidence type="ECO:0000313" key="1">
    <source>
        <dbReference type="EMBL" id="MFD2672625.1"/>
    </source>
</evidence>
<organism evidence="1 2">
    <name type="scientific">Marinicrinis sediminis</name>
    <dbReference type="NCBI Taxonomy" id="1652465"/>
    <lineage>
        <taxon>Bacteria</taxon>
        <taxon>Bacillati</taxon>
        <taxon>Bacillota</taxon>
        <taxon>Bacilli</taxon>
        <taxon>Bacillales</taxon>
        <taxon>Paenibacillaceae</taxon>
    </lineage>
</organism>
<proteinExistence type="predicted"/>
<dbReference type="InterPro" id="IPR038765">
    <property type="entry name" value="Papain-like_cys_pep_sf"/>
</dbReference>
<dbReference type="EMBL" id="JBHUMM010000043">
    <property type="protein sequence ID" value="MFD2672625.1"/>
    <property type="molecule type" value="Genomic_DNA"/>
</dbReference>
<sequence length="259" mass="29971">MHATTDVMEVWKQFDDFAMETLTKAWHWKQHQGSVSQRTVAQMKEHRHLYGTSGNCFDLAIWLIDECRLKGITAYATGHDWHTPNAHVAVIVVNHEGYRFLCDLGDQWIQPILVDPRSEDFCEDMMAGFFPAARTQVKVQHQQAEIAYIRPNGKVSRQVFGLEPVEDGQVWEAGGRSQRDVRQSLVERRLFLGNDDVHHWEFSRWHSFVSTPQGLQPEAPLESLFAWSERIQSRTGMAQSVIESALTYYMEIEKVKPDR</sequence>
<name>A0ABW5RC39_9BACL</name>
<evidence type="ECO:0000313" key="2">
    <source>
        <dbReference type="Proteomes" id="UP001597497"/>
    </source>
</evidence>
<comment type="caution">
    <text evidence="1">The sequence shown here is derived from an EMBL/GenBank/DDBJ whole genome shotgun (WGS) entry which is preliminary data.</text>
</comment>
<gene>
    <name evidence="1" type="ORF">ACFSUC_13740</name>
</gene>
<dbReference type="Proteomes" id="UP001597497">
    <property type="component" value="Unassembled WGS sequence"/>
</dbReference>
<dbReference type="RefSeq" id="WP_379930191.1">
    <property type="nucleotide sequence ID" value="NZ_JBHUMM010000043.1"/>
</dbReference>
<protein>
    <recommendedName>
        <fullName evidence="3">Arylamine N-acetyltransferase</fullName>
    </recommendedName>
</protein>
<reference evidence="2" key="1">
    <citation type="journal article" date="2019" name="Int. J. Syst. Evol. Microbiol.">
        <title>The Global Catalogue of Microorganisms (GCM) 10K type strain sequencing project: providing services to taxonomists for standard genome sequencing and annotation.</title>
        <authorList>
            <consortium name="The Broad Institute Genomics Platform"/>
            <consortium name="The Broad Institute Genome Sequencing Center for Infectious Disease"/>
            <person name="Wu L."/>
            <person name="Ma J."/>
        </authorList>
    </citation>
    <scope>NUCLEOTIDE SEQUENCE [LARGE SCALE GENOMIC DNA]</scope>
    <source>
        <strain evidence="2">KCTC 33676</strain>
    </source>
</reference>
<keyword evidence="2" id="KW-1185">Reference proteome</keyword>
<dbReference type="SUPFAM" id="SSF54001">
    <property type="entry name" value="Cysteine proteinases"/>
    <property type="match status" value="1"/>
</dbReference>